<keyword evidence="12" id="KW-1185">Reference proteome</keyword>
<evidence type="ECO:0000259" key="9">
    <source>
        <dbReference type="PROSITE" id="PS50851"/>
    </source>
</evidence>
<evidence type="ECO:0000256" key="3">
    <source>
        <dbReference type="ARBA" id="ARBA00022553"/>
    </source>
</evidence>
<dbReference type="PRINTS" id="PR00344">
    <property type="entry name" value="BCTRLSENSOR"/>
</dbReference>
<keyword evidence="4" id="KW-0808">Transferase</keyword>
<dbReference type="Pfam" id="PF01584">
    <property type="entry name" value="CheW"/>
    <property type="match status" value="1"/>
</dbReference>
<dbReference type="CDD" id="cd00088">
    <property type="entry name" value="HPT"/>
    <property type="match status" value="1"/>
</dbReference>
<dbReference type="InterPro" id="IPR051315">
    <property type="entry name" value="Bact_Chemotaxis_CheA"/>
</dbReference>
<dbReference type="CDD" id="cd16916">
    <property type="entry name" value="HATPase_CheA-like"/>
    <property type="match status" value="1"/>
</dbReference>
<feature type="domain" description="CheW-like" evidence="9">
    <location>
        <begin position="696"/>
        <end position="837"/>
    </location>
</feature>
<dbReference type="InterPro" id="IPR008207">
    <property type="entry name" value="Sig_transdc_His_kin_Hpt_dom"/>
</dbReference>
<dbReference type="EC" id="2.7.13.3" evidence="2"/>
<evidence type="ECO:0000256" key="5">
    <source>
        <dbReference type="ARBA" id="ARBA00022777"/>
    </source>
</evidence>
<feature type="compositionally biased region" description="Low complexity" evidence="7">
    <location>
        <begin position="431"/>
        <end position="441"/>
    </location>
</feature>
<feature type="region of interest" description="Disordered" evidence="7">
    <location>
        <begin position="1"/>
        <end position="34"/>
    </location>
</feature>
<dbReference type="SMART" id="SM00387">
    <property type="entry name" value="HATPase_c"/>
    <property type="match status" value="1"/>
</dbReference>
<evidence type="ECO:0000259" key="8">
    <source>
        <dbReference type="PROSITE" id="PS50109"/>
    </source>
</evidence>
<organism evidence="11 12">
    <name type="scientific">Gemmata palustris</name>
    <dbReference type="NCBI Taxonomy" id="2822762"/>
    <lineage>
        <taxon>Bacteria</taxon>
        <taxon>Pseudomonadati</taxon>
        <taxon>Planctomycetota</taxon>
        <taxon>Planctomycetia</taxon>
        <taxon>Gemmatales</taxon>
        <taxon>Gemmataceae</taxon>
        <taxon>Gemmata</taxon>
    </lineage>
</organism>
<dbReference type="Gene3D" id="1.10.287.560">
    <property type="entry name" value="Histidine kinase CheA-like, homodimeric domain"/>
    <property type="match status" value="1"/>
</dbReference>
<dbReference type="InterPro" id="IPR037006">
    <property type="entry name" value="CheA-like_homodim_sf"/>
</dbReference>
<dbReference type="PROSITE" id="PS50894">
    <property type="entry name" value="HPT"/>
    <property type="match status" value="1"/>
</dbReference>
<feature type="modified residue" description="Phosphohistidine" evidence="6">
    <location>
        <position position="211"/>
    </location>
</feature>
<dbReference type="Gene3D" id="3.30.565.10">
    <property type="entry name" value="Histidine kinase-like ATPase, C-terminal domain"/>
    <property type="match status" value="1"/>
</dbReference>
<dbReference type="SUPFAM" id="SSF55874">
    <property type="entry name" value="ATPase domain of HSP90 chaperone/DNA topoisomerase II/histidine kinase"/>
    <property type="match status" value="1"/>
</dbReference>
<comment type="catalytic activity">
    <reaction evidence="1">
        <text>ATP + protein L-histidine = ADP + protein N-phospho-L-histidine.</text>
        <dbReference type="EC" id="2.7.13.3"/>
    </reaction>
</comment>
<dbReference type="SUPFAM" id="SSF50341">
    <property type="entry name" value="CheW-like"/>
    <property type="match status" value="1"/>
</dbReference>
<evidence type="ECO:0000256" key="1">
    <source>
        <dbReference type="ARBA" id="ARBA00000085"/>
    </source>
</evidence>
<dbReference type="Gene3D" id="1.20.120.160">
    <property type="entry name" value="HPT domain"/>
    <property type="match status" value="1"/>
</dbReference>
<evidence type="ECO:0000256" key="6">
    <source>
        <dbReference type="PROSITE-ProRule" id="PRU00110"/>
    </source>
</evidence>
<feature type="region of interest" description="Disordered" evidence="7">
    <location>
        <begin position="392"/>
        <end position="446"/>
    </location>
</feature>
<evidence type="ECO:0000256" key="4">
    <source>
        <dbReference type="ARBA" id="ARBA00022679"/>
    </source>
</evidence>
<feature type="compositionally biased region" description="Pro residues" evidence="7">
    <location>
        <begin position="395"/>
        <end position="417"/>
    </location>
</feature>
<evidence type="ECO:0000256" key="7">
    <source>
        <dbReference type="SAM" id="MobiDB-lite"/>
    </source>
</evidence>
<dbReference type="InterPro" id="IPR036890">
    <property type="entry name" value="HATPase_C_sf"/>
</dbReference>
<comment type="caution">
    <text evidence="11">The sequence shown here is derived from an EMBL/GenBank/DDBJ whole genome shotgun (WGS) entry which is preliminary data.</text>
</comment>
<dbReference type="SMART" id="SM00260">
    <property type="entry name" value="CheW"/>
    <property type="match status" value="1"/>
</dbReference>
<protein>
    <recommendedName>
        <fullName evidence="2">histidine kinase</fullName>
        <ecNumber evidence="2">2.7.13.3</ecNumber>
    </recommendedName>
</protein>
<feature type="domain" description="HPt" evidence="10">
    <location>
        <begin position="164"/>
        <end position="268"/>
    </location>
</feature>
<gene>
    <name evidence="11" type="ORF">J8F10_15740</name>
</gene>
<dbReference type="PROSITE" id="PS50109">
    <property type="entry name" value="HIS_KIN"/>
    <property type="match status" value="1"/>
</dbReference>
<dbReference type="RefSeq" id="WP_210655114.1">
    <property type="nucleotide sequence ID" value="NZ_JAGKQQ010000001.1"/>
</dbReference>
<feature type="region of interest" description="Disordered" evidence="7">
    <location>
        <begin position="144"/>
        <end position="168"/>
    </location>
</feature>
<name>A0ABS5BSL5_9BACT</name>
<dbReference type="InterPro" id="IPR002545">
    <property type="entry name" value="CheW-lke_dom"/>
</dbReference>
<proteinExistence type="predicted"/>
<dbReference type="SMART" id="SM00073">
    <property type="entry name" value="HPT"/>
    <property type="match status" value="1"/>
</dbReference>
<dbReference type="InterPro" id="IPR003594">
    <property type="entry name" value="HATPase_dom"/>
</dbReference>
<dbReference type="Pfam" id="PF02895">
    <property type="entry name" value="H-kinase_dim"/>
    <property type="match status" value="1"/>
</dbReference>
<evidence type="ECO:0000313" key="12">
    <source>
        <dbReference type="Proteomes" id="UP000676565"/>
    </source>
</evidence>
<dbReference type="InterPro" id="IPR036061">
    <property type="entry name" value="CheW-like_dom_sf"/>
</dbReference>
<evidence type="ECO:0000256" key="2">
    <source>
        <dbReference type="ARBA" id="ARBA00012438"/>
    </source>
</evidence>
<dbReference type="SUPFAM" id="SSF47226">
    <property type="entry name" value="Histidine-containing phosphotransfer domain, HPT domain"/>
    <property type="match status" value="2"/>
</dbReference>
<dbReference type="SUPFAM" id="SSF47384">
    <property type="entry name" value="Homodimeric domain of signal transducing histidine kinase"/>
    <property type="match status" value="1"/>
</dbReference>
<dbReference type="InterPro" id="IPR004358">
    <property type="entry name" value="Sig_transdc_His_kin-like_C"/>
</dbReference>
<dbReference type="Pfam" id="PF01627">
    <property type="entry name" value="Hpt"/>
    <property type="match status" value="1"/>
</dbReference>
<reference evidence="11 12" key="1">
    <citation type="submission" date="2021-04" db="EMBL/GenBank/DDBJ databases">
        <authorList>
            <person name="Ivanova A."/>
        </authorList>
    </citation>
    <scope>NUCLEOTIDE SEQUENCE [LARGE SCALE GENOMIC DNA]</scope>
    <source>
        <strain evidence="11 12">G18</strain>
    </source>
</reference>
<evidence type="ECO:0000313" key="11">
    <source>
        <dbReference type="EMBL" id="MBP3956724.1"/>
    </source>
</evidence>
<dbReference type="Pfam" id="PF02518">
    <property type="entry name" value="HATPase_c"/>
    <property type="match status" value="1"/>
</dbReference>
<dbReference type="InterPro" id="IPR004105">
    <property type="entry name" value="CheA-like_dim"/>
</dbReference>
<dbReference type="Proteomes" id="UP000676565">
    <property type="component" value="Unassembled WGS sequence"/>
</dbReference>
<accession>A0ABS5BSL5</accession>
<dbReference type="InterPro" id="IPR036097">
    <property type="entry name" value="HisK_dim/P_sf"/>
</dbReference>
<dbReference type="InterPro" id="IPR005467">
    <property type="entry name" value="His_kinase_dom"/>
</dbReference>
<dbReference type="InterPro" id="IPR036641">
    <property type="entry name" value="HPT_dom_sf"/>
</dbReference>
<evidence type="ECO:0000259" key="10">
    <source>
        <dbReference type="PROSITE" id="PS50894"/>
    </source>
</evidence>
<dbReference type="PANTHER" id="PTHR43395:SF8">
    <property type="entry name" value="HISTIDINE KINASE"/>
    <property type="match status" value="1"/>
</dbReference>
<dbReference type="EMBL" id="JAGKQQ010000001">
    <property type="protein sequence ID" value="MBP3956724.1"/>
    <property type="molecule type" value="Genomic_DNA"/>
</dbReference>
<feature type="domain" description="Histidine kinase" evidence="8">
    <location>
        <begin position="456"/>
        <end position="694"/>
    </location>
</feature>
<sequence>MTPAESSPGLPEAAARLEPLTPRDRTPVGPLGPVADRLESLARDLLRLEDRADPATAVSAADNCACLARATAYGPPLVARLAAALAAATADIRDGRIVCSNGLPEALIAASDALASALGLAGEEPVDAGAEVARTALSIAVERASAAPPQPGPSNPPTDWPAPGQGLAPDLLAQFTTESADSLQEAEGALLELEGQSDHADAINRLFRAVHSIKGTAGYVGLNQIRVLSHKLENVLSLVRSGRLPLAGGASEFAFQGVDHLKGMVGALTPTGERPTDLSEFIAVLDVLCGQATESVGSSGGAGPSPETVFRDAASQYLEGLTDGLNSIAKGDCTNAVLALLRRSATSLKTSAACVGRADIGAPADELLTVLARLTSARDRLAAAIGGRDSFSAPAAPPAPAPAAPTPPVLDAPPAPETVPSRAVKPATSDAGPGARPAPGGKTMRVDQRKLDEYVNLAGELVIARNSLVHAHRLFQTDRSTTRGLKDAVDKVCRIIGDVQSNAMGMRMVPVGTVFQRFPRLVRDVAKTLGKQIELELHGEDTELDKQVAEALSDPLVHLVRNAADHGIESPQARREADKREVGVIALRAGREGNVIVIDIQDDGGGIDAERLKAKAVSTGVITAEQAAVMTREESLQLIFAAGLSTAQVVSDLSGRGVGMDVVKNNIAALGGSVTIRSEPGQGTCIRLALPLTLAVTTVVLVEAGGMTFGLPIDVVQETLKVAPDSFHQLRGVRAVALRGDIIPVKPLGQLIGLPPPSVETRAECEQTNRVPVVVLTVAGTRFGVVVDALKGQQEIVLKPVPRQLGQIDGIGGATITGDGGIVLILDPAGLYRRAVSDSTSVLDSLTKSQGPPIAAC</sequence>
<feature type="compositionally biased region" description="Pro residues" evidence="7">
    <location>
        <begin position="148"/>
        <end position="160"/>
    </location>
</feature>
<dbReference type="PANTHER" id="PTHR43395">
    <property type="entry name" value="SENSOR HISTIDINE KINASE CHEA"/>
    <property type="match status" value="1"/>
</dbReference>
<keyword evidence="5" id="KW-0418">Kinase</keyword>
<dbReference type="Gene3D" id="2.30.30.40">
    <property type="entry name" value="SH3 Domains"/>
    <property type="match status" value="1"/>
</dbReference>
<dbReference type="PROSITE" id="PS50851">
    <property type="entry name" value="CHEW"/>
    <property type="match status" value="1"/>
</dbReference>
<keyword evidence="3 6" id="KW-0597">Phosphoprotein</keyword>
<dbReference type="SMART" id="SM01231">
    <property type="entry name" value="H-kinase_dim"/>
    <property type="match status" value="1"/>
</dbReference>